<proteinExistence type="predicted"/>
<dbReference type="SMART" id="SM00112">
    <property type="entry name" value="CA"/>
    <property type="match status" value="1"/>
</dbReference>
<keyword evidence="5" id="KW-1185">Reference proteome</keyword>
<accession>A0ABT4LHH5</accession>
<dbReference type="PANTHER" id="PTHR38340:SF1">
    <property type="entry name" value="S-LAYER PROTEIN"/>
    <property type="match status" value="1"/>
</dbReference>
<dbReference type="InterPro" id="IPR050557">
    <property type="entry name" value="RTX_toxin/Mannuronan_C5-epim"/>
</dbReference>
<dbReference type="PROSITE" id="PS00330">
    <property type="entry name" value="HEMOLYSIN_CALCIUM"/>
    <property type="match status" value="2"/>
</dbReference>
<dbReference type="Pfam" id="PF00028">
    <property type="entry name" value="Cadherin"/>
    <property type="match status" value="1"/>
</dbReference>
<comment type="caution">
    <text evidence="4">The sequence shown here is derived from an EMBL/GenBank/DDBJ whole genome shotgun (WGS) entry which is preliminary data.</text>
</comment>
<feature type="domain" description="Cadherin" evidence="3">
    <location>
        <begin position="183"/>
        <end position="281"/>
    </location>
</feature>
<evidence type="ECO:0000313" key="4">
    <source>
        <dbReference type="EMBL" id="MCZ4280551.1"/>
    </source>
</evidence>
<keyword evidence="2" id="KW-0964">Secreted</keyword>
<dbReference type="CDD" id="cd11304">
    <property type="entry name" value="Cadherin_repeat"/>
    <property type="match status" value="1"/>
</dbReference>
<dbReference type="Pfam" id="PF00353">
    <property type="entry name" value="HemolysinCabind"/>
    <property type="match status" value="3"/>
</dbReference>
<dbReference type="InterPro" id="IPR001343">
    <property type="entry name" value="Hemolysn_Ca-bd"/>
</dbReference>
<evidence type="ECO:0000259" key="3">
    <source>
        <dbReference type="PROSITE" id="PS50268"/>
    </source>
</evidence>
<name>A0ABT4LHH5_9PROT</name>
<evidence type="ECO:0000256" key="1">
    <source>
        <dbReference type="ARBA" id="ARBA00004613"/>
    </source>
</evidence>
<dbReference type="InterPro" id="IPR002126">
    <property type="entry name" value="Cadherin-like_dom"/>
</dbReference>
<protein>
    <submittedName>
        <fullName evidence="4">Cadherin domain-containing protein</fullName>
    </submittedName>
</protein>
<dbReference type="Proteomes" id="UP001069802">
    <property type="component" value="Unassembled WGS sequence"/>
</dbReference>
<comment type="subcellular location">
    <subcellularLocation>
        <location evidence="1">Secreted</location>
    </subcellularLocation>
</comment>
<evidence type="ECO:0000313" key="5">
    <source>
        <dbReference type="Proteomes" id="UP001069802"/>
    </source>
</evidence>
<gene>
    <name evidence="4" type="ORF">O4H49_07165</name>
</gene>
<dbReference type="SUPFAM" id="SSF51120">
    <property type="entry name" value="beta-Roll"/>
    <property type="match status" value="2"/>
</dbReference>
<evidence type="ECO:0000256" key="2">
    <source>
        <dbReference type="ARBA" id="ARBA00022525"/>
    </source>
</evidence>
<dbReference type="InterPro" id="IPR011049">
    <property type="entry name" value="Serralysin-like_metalloprot_C"/>
</dbReference>
<dbReference type="PRINTS" id="PR00313">
    <property type="entry name" value="CABNDNGRPT"/>
</dbReference>
<organism evidence="4 5">
    <name type="scientific">Kiloniella laminariae</name>
    <dbReference type="NCBI Taxonomy" id="454162"/>
    <lineage>
        <taxon>Bacteria</taxon>
        <taxon>Pseudomonadati</taxon>
        <taxon>Pseudomonadota</taxon>
        <taxon>Alphaproteobacteria</taxon>
        <taxon>Rhodospirillales</taxon>
        <taxon>Kiloniellaceae</taxon>
        <taxon>Kiloniella</taxon>
    </lineage>
</organism>
<dbReference type="RefSeq" id="WP_269422742.1">
    <property type="nucleotide sequence ID" value="NZ_JAPWGY010000002.1"/>
</dbReference>
<dbReference type="InterPro" id="IPR018511">
    <property type="entry name" value="Hemolysin-typ_Ca-bd_CS"/>
</dbReference>
<dbReference type="PROSITE" id="PS50268">
    <property type="entry name" value="CADHERIN_2"/>
    <property type="match status" value="1"/>
</dbReference>
<dbReference type="PANTHER" id="PTHR38340">
    <property type="entry name" value="S-LAYER PROTEIN"/>
    <property type="match status" value="1"/>
</dbReference>
<dbReference type="EMBL" id="JAPWGY010000002">
    <property type="protein sequence ID" value="MCZ4280551.1"/>
    <property type="molecule type" value="Genomic_DNA"/>
</dbReference>
<feature type="non-terminal residue" evidence="4">
    <location>
        <position position="422"/>
    </location>
</feature>
<reference evidence="4" key="1">
    <citation type="submission" date="2022-12" db="EMBL/GenBank/DDBJ databases">
        <title>Bacterial isolates from different developmental stages of Nematostella vectensis.</title>
        <authorList>
            <person name="Fraune S."/>
        </authorList>
    </citation>
    <scope>NUCLEOTIDE SEQUENCE</scope>
    <source>
        <strain evidence="4">G21630-S1</strain>
    </source>
</reference>
<dbReference type="Gene3D" id="2.150.10.10">
    <property type="entry name" value="Serralysin-like metalloprotease, C-terminal"/>
    <property type="match status" value="1"/>
</dbReference>
<sequence>MNNPDALAVVKPAAGQERVVETRANTDYLLDFDLAEVQVSDTGSEQFSLIFSDQSRITFTRLAGYAEGEEPRLIVGDDRIAFSALFDLLAQLDGGDVIETAAGAGDGLSASGGGGSVYGDDLGKIINGLESSSALEDETVPLFNLLDSDQPDDLFFDEGSAADALPVNQGISAITDSDLAVNSLREDAGQGETVHITAFANDPDGEEVTYSLADNANGFFTIDPVTGVVTLTSAGATGLDYETATSHDITVVATSSDGTSTSQVFTVSVIDQICEFKFPETTNLIEGDGRNNTLRGTDGADEIRGHAGNDHILGGAGDDLIIGGTGNDTLRGEAGNDVFLVQGKDQGADRFIGGDGIDHIHGGDGDDVITVSHLTKGDSIEEIDGCEGTNVLSGTSGNNTIDLSNTTLTNVARIEGGAGNDS</sequence>
<dbReference type="Gene3D" id="2.60.40.60">
    <property type="entry name" value="Cadherins"/>
    <property type="match status" value="1"/>
</dbReference>